<dbReference type="AlphaFoldDB" id="A0A6J2X8E7"/>
<name>A0A6J2X8E7_SITOR</name>
<dbReference type="InterPro" id="IPR013098">
    <property type="entry name" value="Ig_I-set"/>
</dbReference>
<dbReference type="PROSITE" id="PS50835">
    <property type="entry name" value="IG_LIKE"/>
    <property type="match status" value="1"/>
</dbReference>
<keyword evidence="5" id="KW-0393">Immunoglobulin domain</keyword>
<evidence type="ECO:0000313" key="9">
    <source>
        <dbReference type="Proteomes" id="UP000504635"/>
    </source>
</evidence>
<dbReference type="Gene3D" id="2.60.40.10">
    <property type="entry name" value="Immunoglobulins"/>
    <property type="match status" value="2"/>
</dbReference>
<dbReference type="InterPro" id="IPR013783">
    <property type="entry name" value="Ig-like_fold"/>
</dbReference>
<evidence type="ECO:0000256" key="5">
    <source>
        <dbReference type="ARBA" id="ARBA00023319"/>
    </source>
</evidence>
<dbReference type="Pfam" id="PF07679">
    <property type="entry name" value="I-set"/>
    <property type="match status" value="1"/>
</dbReference>
<dbReference type="InterPro" id="IPR013162">
    <property type="entry name" value="CD80_C2-set"/>
</dbReference>
<dbReference type="KEGG" id="soy:115875984"/>
<sequence length="493" mass="55373">MCRVAVPLQYCRVEIPGLQTFNLNRGISNSYVSYYGEGLDAGQCGFTLHGVKDQNNGEIKCTLGIISEAQESIGTMSLIVANAPKPPELELSRGTDQLNVYKVDDTLEASCTVRDGRPVANITWFLDDEPIDELPMPAILELAKEHLLTKVQNLTRKLRASDNGKFLRCVAYHPAYPGQVGESKRRLDIKYAPLPQRQTIEAYDYGIGKTGEINVTVEANPRPSFEWTVDGQRIREGSHDNTGIMEAEFARELGNGRYLAVLRIARIGKQDTEKVYILKAYNDQGSQEYRVKISTNSEPKGITKFFKQHVYGVYGYEFGADSIIAIVVAILFIILVISILIFAKITGRWCFSGQRDSRYIAESSDTESADVRPKEKKCRLPSIQLTSAFFRKKFDKSVPEQRDNQDQDEADADTIPAEELTNTDQVLTTVEKVNEKEVKDKNLVYAELDLVSPNSPNLKPVVKGNDDKTEYAEIVYTPSKEDEKEGKEEKNKK</sequence>
<dbReference type="Pfam" id="PF08205">
    <property type="entry name" value="C2-set_2"/>
    <property type="match status" value="1"/>
</dbReference>
<feature type="transmembrane region" description="Helical" evidence="7">
    <location>
        <begin position="323"/>
        <end position="343"/>
    </location>
</feature>
<dbReference type="RefSeq" id="XP_030747488.1">
    <property type="nucleotide sequence ID" value="XM_030891628.1"/>
</dbReference>
<dbReference type="PANTHER" id="PTHR11640:SF164">
    <property type="entry name" value="MAM DOMAIN-CONTAINING GLYCOSYLPHOSPHATIDYLINOSITOL ANCHOR PROTEIN 1"/>
    <property type="match status" value="1"/>
</dbReference>
<evidence type="ECO:0000256" key="2">
    <source>
        <dbReference type="ARBA" id="ARBA00023136"/>
    </source>
</evidence>
<gene>
    <name evidence="10 11" type="primary">LOC115875984</name>
</gene>
<dbReference type="GO" id="GO:0098609">
    <property type="term" value="P:cell-cell adhesion"/>
    <property type="evidence" value="ECO:0007669"/>
    <property type="project" value="TreeGrafter"/>
</dbReference>
<proteinExistence type="predicted"/>
<dbReference type="InterPro" id="IPR051275">
    <property type="entry name" value="Cell_adhesion_signaling"/>
</dbReference>
<dbReference type="GO" id="GO:0005911">
    <property type="term" value="C:cell-cell junction"/>
    <property type="evidence" value="ECO:0007669"/>
    <property type="project" value="TreeGrafter"/>
</dbReference>
<dbReference type="PANTHER" id="PTHR11640">
    <property type="entry name" value="NEPHRIN"/>
    <property type="match status" value="1"/>
</dbReference>
<keyword evidence="7" id="KW-1133">Transmembrane helix</keyword>
<keyword evidence="7" id="KW-0812">Transmembrane</keyword>
<evidence type="ECO:0000256" key="1">
    <source>
        <dbReference type="ARBA" id="ARBA00004479"/>
    </source>
</evidence>
<evidence type="ECO:0000313" key="10">
    <source>
        <dbReference type="RefSeq" id="XP_030747487.1"/>
    </source>
</evidence>
<dbReference type="InterPro" id="IPR036179">
    <property type="entry name" value="Ig-like_dom_sf"/>
</dbReference>
<feature type="region of interest" description="Disordered" evidence="6">
    <location>
        <begin position="396"/>
        <end position="421"/>
    </location>
</feature>
<evidence type="ECO:0000256" key="4">
    <source>
        <dbReference type="ARBA" id="ARBA00023180"/>
    </source>
</evidence>
<accession>A0A6J2X8E7</accession>
<feature type="compositionally biased region" description="Basic and acidic residues" evidence="6">
    <location>
        <begin position="479"/>
        <end position="493"/>
    </location>
</feature>
<protein>
    <submittedName>
        <fullName evidence="10 11">Fasciclin-3 isoform X1</fullName>
    </submittedName>
</protein>
<evidence type="ECO:0000256" key="7">
    <source>
        <dbReference type="SAM" id="Phobius"/>
    </source>
</evidence>
<keyword evidence="9" id="KW-1185">Reference proteome</keyword>
<dbReference type="GeneID" id="115875984"/>
<dbReference type="SUPFAM" id="SSF48726">
    <property type="entry name" value="Immunoglobulin"/>
    <property type="match status" value="2"/>
</dbReference>
<reference evidence="10 11" key="1">
    <citation type="submission" date="2025-04" db="UniProtKB">
        <authorList>
            <consortium name="RefSeq"/>
        </authorList>
    </citation>
    <scope>IDENTIFICATION</scope>
    <source>
        <tissue evidence="10 11">Gonads</tissue>
    </source>
</reference>
<dbReference type="OrthoDB" id="6345017at2759"/>
<keyword evidence="3" id="KW-1015">Disulfide bond</keyword>
<evidence type="ECO:0000313" key="11">
    <source>
        <dbReference type="RefSeq" id="XP_030747488.1"/>
    </source>
</evidence>
<evidence type="ECO:0000259" key="8">
    <source>
        <dbReference type="PROSITE" id="PS50835"/>
    </source>
</evidence>
<dbReference type="InterPro" id="IPR007110">
    <property type="entry name" value="Ig-like_dom"/>
</dbReference>
<dbReference type="GO" id="GO:0005886">
    <property type="term" value="C:plasma membrane"/>
    <property type="evidence" value="ECO:0007669"/>
    <property type="project" value="TreeGrafter"/>
</dbReference>
<dbReference type="Proteomes" id="UP000504635">
    <property type="component" value="Unplaced"/>
</dbReference>
<organism evidence="9 10">
    <name type="scientific">Sitophilus oryzae</name>
    <name type="common">Rice weevil</name>
    <name type="synonym">Curculio oryzae</name>
    <dbReference type="NCBI Taxonomy" id="7048"/>
    <lineage>
        <taxon>Eukaryota</taxon>
        <taxon>Metazoa</taxon>
        <taxon>Ecdysozoa</taxon>
        <taxon>Arthropoda</taxon>
        <taxon>Hexapoda</taxon>
        <taxon>Insecta</taxon>
        <taxon>Pterygota</taxon>
        <taxon>Neoptera</taxon>
        <taxon>Endopterygota</taxon>
        <taxon>Coleoptera</taxon>
        <taxon>Polyphaga</taxon>
        <taxon>Cucujiformia</taxon>
        <taxon>Curculionidae</taxon>
        <taxon>Dryophthorinae</taxon>
        <taxon>Sitophilus</taxon>
    </lineage>
</organism>
<evidence type="ECO:0000256" key="6">
    <source>
        <dbReference type="SAM" id="MobiDB-lite"/>
    </source>
</evidence>
<keyword evidence="4" id="KW-0325">Glycoprotein</keyword>
<evidence type="ECO:0000256" key="3">
    <source>
        <dbReference type="ARBA" id="ARBA00023157"/>
    </source>
</evidence>
<feature type="domain" description="Ig-like" evidence="8">
    <location>
        <begin position="87"/>
        <end position="188"/>
    </location>
</feature>
<feature type="compositionally biased region" description="Basic and acidic residues" evidence="6">
    <location>
        <begin position="396"/>
        <end position="405"/>
    </location>
</feature>
<comment type="subcellular location">
    <subcellularLocation>
        <location evidence="1">Membrane</location>
        <topology evidence="1">Single-pass type I membrane protein</topology>
    </subcellularLocation>
</comment>
<feature type="region of interest" description="Disordered" evidence="6">
    <location>
        <begin position="452"/>
        <end position="493"/>
    </location>
</feature>
<keyword evidence="2 7" id="KW-0472">Membrane</keyword>
<dbReference type="GO" id="GO:0050839">
    <property type="term" value="F:cell adhesion molecule binding"/>
    <property type="evidence" value="ECO:0007669"/>
    <property type="project" value="TreeGrafter"/>
</dbReference>
<dbReference type="RefSeq" id="XP_030747487.1">
    <property type="nucleotide sequence ID" value="XM_030891627.1"/>
</dbReference>